<evidence type="ECO:0000256" key="1">
    <source>
        <dbReference type="SAM" id="MobiDB-lite"/>
    </source>
</evidence>
<keyword evidence="2" id="KW-0472">Membrane</keyword>
<feature type="transmembrane region" description="Helical" evidence="2">
    <location>
        <begin position="48"/>
        <end position="69"/>
    </location>
</feature>
<evidence type="ECO:0000313" key="4">
    <source>
        <dbReference type="Proteomes" id="UP001499942"/>
    </source>
</evidence>
<dbReference type="Proteomes" id="UP001499942">
    <property type="component" value="Unassembled WGS sequence"/>
</dbReference>
<keyword evidence="2" id="KW-1133">Transmembrane helix</keyword>
<reference evidence="3 4" key="1">
    <citation type="journal article" date="2019" name="Int. J. Syst. Evol. Microbiol.">
        <title>The Global Catalogue of Microorganisms (GCM) 10K type strain sequencing project: providing services to taxonomists for standard genome sequencing and annotation.</title>
        <authorList>
            <consortium name="The Broad Institute Genomics Platform"/>
            <consortium name="The Broad Institute Genome Sequencing Center for Infectious Disease"/>
            <person name="Wu L."/>
            <person name="Ma J."/>
        </authorList>
    </citation>
    <scope>NUCLEOTIDE SEQUENCE [LARGE SCALE GENOMIC DNA]</scope>
    <source>
        <strain evidence="3 4">JCM 5062</strain>
    </source>
</reference>
<gene>
    <name evidence="3" type="ORF">GCM10010393_16190</name>
</gene>
<evidence type="ECO:0000313" key="3">
    <source>
        <dbReference type="EMBL" id="GAA2485874.1"/>
    </source>
</evidence>
<protein>
    <submittedName>
        <fullName evidence="3">Uncharacterized protein</fullName>
    </submittedName>
</protein>
<keyword evidence="4" id="KW-1185">Reference proteome</keyword>
<accession>A0ABN3LN18</accession>
<keyword evidence="2" id="KW-0812">Transmembrane</keyword>
<evidence type="ECO:0000256" key="2">
    <source>
        <dbReference type="SAM" id="Phobius"/>
    </source>
</evidence>
<proteinExistence type="predicted"/>
<comment type="caution">
    <text evidence="3">The sequence shown here is derived from an EMBL/GenBank/DDBJ whole genome shotgun (WGS) entry which is preliminary data.</text>
</comment>
<dbReference type="EMBL" id="BAAASR010000007">
    <property type="protein sequence ID" value="GAA2485874.1"/>
    <property type="molecule type" value="Genomic_DNA"/>
</dbReference>
<name>A0ABN3LN18_9ACTN</name>
<feature type="compositionally biased region" description="Basic residues" evidence="1">
    <location>
        <begin position="80"/>
        <end position="97"/>
    </location>
</feature>
<organism evidence="3 4">
    <name type="scientific">Streptomyces gobitricini</name>
    <dbReference type="NCBI Taxonomy" id="68211"/>
    <lineage>
        <taxon>Bacteria</taxon>
        <taxon>Bacillati</taxon>
        <taxon>Actinomycetota</taxon>
        <taxon>Actinomycetes</taxon>
        <taxon>Kitasatosporales</taxon>
        <taxon>Streptomycetaceae</taxon>
        <taxon>Streptomyces</taxon>
    </lineage>
</organism>
<dbReference type="RefSeq" id="WP_344358226.1">
    <property type="nucleotide sequence ID" value="NZ_BAAASR010000007.1"/>
</dbReference>
<feature type="region of interest" description="Disordered" evidence="1">
    <location>
        <begin position="76"/>
        <end position="97"/>
    </location>
</feature>
<sequence length="97" mass="10735">MASKMDRVMSLRVVRQLRRVRAFYAMGVLLWAAAAAWAGWEAPGSRRMWVSVLLLTVFSGLLLTASVWLRRLEAAGASRPAHHASSRKATAPRHAHA</sequence>